<dbReference type="Proteomes" id="UP000646386">
    <property type="component" value="Chromosome"/>
</dbReference>
<accession>A0ABX8PY41</accession>
<evidence type="ECO:0000259" key="2">
    <source>
        <dbReference type="Pfam" id="PF20178"/>
    </source>
</evidence>
<reference evidence="3 4" key="2">
    <citation type="journal article" date="2021" name="Microorganisms">
        <title>The Ever-Expanding Pseudomonas Genus: Description of 43 New Species and Partition of the Pseudomonas putida Group.</title>
        <authorList>
            <person name="Girard L."/>
            <person name="Lood C."/>
            <person name="Hofte M."/>
            <person name="Vandamme P."/>
            <person name="Rokni-Zadeh H."/>
            <person name="van Noort V."/>
            <person name="Lavigne R."/>
            <person name="De Mot R."/>
        </authorList>
    </citation>
    <scope>NUCLEOTIDE SEQUENCE [LARGE SCALE GENOMIC DNA]</scope>
    <source>
        <strain evidence="3 4">ZA 5.3</strain>
    </source>
</reference>
<feature type="region of interest" description="Disordered" evidence="1">
    <location>
        <begin position="775"/>
        <end position="799"/>
    </location>
</feature>
<feature type="region of interest" description="Disordered" evidence="1">
    <location>
        <begin position="1227"/>
        <end position="1246"/>
    </location>
</feature>
<dbReference type="Pfam" id="PF20178">
    <property type="entry name" value="ToxA_N"/>
    <property type="match status" value="1"/>
</dbReference>
<sequence length="1537" mass="170851">MPDFPLPNTIDVVTQLMTGPSLREVASKTLQPALKTLYPTLNIDPQQAMVVTPSWFYEGGRIVPGREQIESLTDALVRLTLNGTTVTYLDAEHFLTLQPGRLAIQLPVKIDAVGRLLNELAPLMFVAFKEQHIAYWGAFTAAHQPRWQQMSDALRNVWNVSARTGWDTDQLAMAQAVFKVPDKHQRLPADPYKTRACLIDLDQSQVADEDSSHLTLLDSAVLIGTVGQRTMILTYSVIHGFQSFDSLDELGEALPRKYWQRTPDRGLKWRLVEPQGNFFDHQACTLIALEGDALGEINFFEGPTFNLPYPHTGRPRRPPPGIKPHVDRLRPMLPAWLDNAAPADQAAFSRYLLDLTVLQHSHKGRSFQAQVVSLQTFTREALTRQILKEHPSAGEVKIDDIEISIASLEVWGTFVLPGQIQTRSLSLTELALQNLAGLPLGNKTVRYKGDSALPDWMTVAYVERLVSTVDIGKTYPAHLKKLLIDDAVQAAALQKLYTGQLALELPLLALQNKIRGTAGIDEQGYRYVVAVLDDRAEARQVDGQEIVIRPLAFVAHRTSSAADTVTNMFVIGPRDASKGPCVLYRPLFDMALIQYPSHANLLYSIRHSRHLRESVLAWLPDDVRFNYSQFVFTAKLPSVWTIPQLLVNPLTSIDMSGPVALSTAVIESDILTTLHTTNAQAVITQADRQSVSNAEARWATLKSGGWMLFNAALPFLGRSVGTAAWIWQIMDDLQEISDVANQESGKFAWTALADIFLALGMVLAHRAAVGDAPPAESAYVEPEEEAQATTSRPAPIKPLRLPDVTRTELPAAHESSVNAMAALLRSPLALKSLLDRFNVEKPEGLGDAASTGRHQHLYAHQNKWYAPVGKRWFEVAINDNEDVQIIDTRMQSLISGPLLTRSTGGLWVVDLRLRLRGGGLRNRRKDAKSKSDRQAKKLTIDLKAFDLTMEDKQNRLDQAHSAMLSAQPQALAAARQQYLDTLDAQSKDYGANIEKIKALNLAQDIPNYRTTMIQRLEMQLFLGQEWLSQHSTDYQTNVMTTMAMIADDTRVERQAFIQACEQMTDQTQGIIDKIESAHSRFRELELLGRDAVETLAIYRKALPAYDLNDLKLLQISLGQEICIKPGETAIRADAQQTLETLIEDAALNIQSSLNLTADESLSNLRERIDALSNVSEQFAAVDQRFADFAVEFPEQIQSARLGHVRTRVIEFKAQTDVRLADLLRNKHLLDPQPGPSRPPSASASSRKIIKTRFKGTLVGERKKSIDGHDTDLVEVRSELTGVIATFHEKTPGEWVEHGTTPSPPARPKARPNLKTSIEEGQALIDGLPAFEQRTEARIKRAQRIPVEIEEAFHNHAARLRKANAAIDEALTASNLTAGSSPGTETLGHALNDAATRLYEKGTSLRINMIKQQPPTAAGVEWLKSQREVNITKTVTRRRLKKHANDFLDEYEVRDAKTDKVLCYAHFHYQSVDAPLTPIGAAHMKTVAQRRLGGAYDLRGLNNQQVIEIHRSEILSSQLAESVFFTPAKPDVSGSAPL</sequence>
<name>A0ABX8PY41_9PSED</name>
<organism evidence="3 4">
    <name type="scientific">Pseudomonas tensinigenes</name>
    <dbReference type="NCBI Taxonomy" id="2745511"/>
    <lineage>
        <taxon>Bacteria</taxon>
        <taxon>Pseudomonadati</taxon>
        <taxon>Pseudomonadota</taxon>
        <taxon>Gammaproteobacteria</taxon>
        <taxon>Pseudomonadales</taxon>
        <taxon>Pseudomonadaceae</taxon>
        <taxon>Pseudomonas</taxon>
    </lineage>
</organism>
<dbReference type="EMBL" id="CP077089">
    <property type="protein sequence ID" value="QXI06225.1"/>
    <property type="molecule type" value="Genomic_DNA"/>
</dbReference>
<keyword evidence="4" id="KW-1185">Reference proteome</keyword>
<dbReference type="RefSeq" id="WP_186613257.1">
    <property type="nucleotide sequence ID" value="NZ_CP077089.1"/>
</dbReference>
<reference evidence="3 4" key="1">
    <citation type="journal article" date="2020" name="Microorganisms">
        <title>Reliable Identification of Environmental Pseudomonas Isolates Using the rpoD Gene.</title>
        <authorList>
            <consortium name="The Broad Institute Genome Sequencing Platform"/>
            <person name="Girard L."/>
            <person name="Lood C."/>
            <person name="Rokni-Zadeh H."/>
            <person name="van Noort V."/>
            <person name="Lavigne R."/>
            <person name="De Mot R."/>
        </authorList>
    </citation>
    <scope>NUCLEOTIDE SEQUENCE [LARGE SCALE GENOMIC DNA]</scope>
    <source>
        <strain evidence="3 4">ZA 5.3</strain>
    </source>
</reference>
<evidence type="ECO:0000313" key="3">
    <source>
        <dbReference type="EMBL" id="QXI06225.1"/>
    </source>
</evidence>
<dbReference type="InterPro" id="IPR046673">
    <property type="entry name" value="ToxA_N"/>
</dbReference>
<proteinExistence type="predicted"/>
<gene>
    <name evidence="3" type="ORF">HU718_000600</name>
</gene>
<protein>
    <recommendedName>
        <fullName evidence="2">Dermonecrotic toxin N-terminal domain-containing protein</fullName>
    </recommendedName>
</protein>
<evidence type="ECO:0000313" key="4">
    <source>
        <dbReference type="Proteomes" id="UP000646386"/>
    </source>
</evidence>
<feature type="domain" description="Dermonecrotic toxin N-terminal" evidence="2">
    <location>
        <begin position="369"/>
        <end position="613"/>
    </location>
</feature>
<evidence type="ECO:0000256" key="1">
    <source>
        <dbReference type="SAM" id="MobiDB-lite"/>
    </source>
</evidence>